<sequence length="766" mass="84109">IRLWCLTIPVPGVAPIIVAAIPIANDLKADVLLEYLIKVINGLLDNKIKVISYACDGTQIERSVQDMFVKWAPERIEHLIEDPHGKAPPVRIIAAVVHGQAICMIQDAKHALKTFRNNLFSGARLLALGSYTAIYSRISEMAFADGSPLFHRDVEKLDRQDDNAATRLFSADTLKYLADHHPEYLGEIVYLFIFGELIDAYQNRSIPHAERVKLVLRARYFLDSWSASLDISGYTKSVYFLSREAVDIARIIIEGYLALVYIHRDSVDGIFPLLPWLHSSEACEHIFGESRRIVKDFTMLDFLYMIPKLHIKIRSAVLRAKASDSKAKATGYSHTYFDNTGLDILALSTFPTDDDIKLAAAEAAEESDSLIALLGLAPSQLHGGLTPVAPILPSIGSWYDAEQDDEPDSDADSISEAQQLQDLIDKAEVSTASRSRKQDQELLNLTSAALALAADDMIKIHTSSGNEDEASKPLGRGAFTSDAIDFDYLVELRRRHQTIQAAHGVRTRIVDQSSEKVKEVSLRQQLIKKMHLVLKEEQDHATGIGLERSARWHAPAPGGRGAKESETTLPAGNSANAALTAAAVAKTAAARRKTVFTKAGVPKLAEVINARVTVLRPIRIGDYGVVLTTRGVMIEMLICLVFQMHAKGGGKHGTHHPVTDSVNISALSKISVQIFEKVHGAQFRTIPTATAMLQTKQLAHILPINFLCLLSTSPKVLSTGLELSAEDSEHFKTLAGAVDKLNAALKSFRKRGKVAGDEEDYNEGDM</sequence>
<evidence type="ECO:0000313" key="2">
    <source>
        <dbReference type="EMBL" id="KAJ7722682.1"/>
    </source>
</evidence>
<comment type="caution">
    <text evidence="2">The sequence shown here is derived from an EMBL/GenBank/DDBJ whole genome shotgun (WGS) entry which is preliminary data.</text>
</comment>
<protein>
    <submittedName>
        <fullName evidence="2">Uncharacterized protein</fullName>
    </submittedName>
</protein>
<gene>
    <name evidence="2" type="ORF">B0H16DRAFT_1334577</name>
</gene>
<accession>A0AAD7ML64</accession>
<dbReference type="EMBL" id="JARKIB010000217">
    <property type="protein sequence ID" value="KAJ7722682.1"/>
    <property type="molecule type" value="Genomic_DNA"/>
</dbReference>
<dbReference type="AlphaFoldDB" id="A0AAD7ML64"/>
<dbReference type="Proteomes" id="UP001215598">
    <property type="component" value="Unassembled WGS sequence"/>
</dbReference>
<organism evidence="2 3">
    <name type="scientific">Mycena metata</name>
    <dbReference type="NCBI Taxonomy" id="1033252"/>
    <lineage>
        <taxon>Eukaryota</taxon>
        <taxon>Fungi</taxon>
        <taxon>Dikarya</taxon>
        <taxon>Basidiomycota</taxon>
        <taxon>Agaricomycotina</taxon>
        <taxon>Agaricomycetes</taxon>
        <taxon>Agaricomycetidae</taxon>
        <taxon>Agaricales</taxon>
        <taxon>Marasmiineae</taxon>
        <taxon>Mycenaceae</taxon>
        <taxon>Mycena</taxon>
    </lineage>
</organism>
<feature type="chain" id="PRO_5042166862" evidence="1">
    <location>
        <begin position="21"/>
        <end position="766"/>
    </location>
</feature>
<keyword evidence="1" id="KW-0732">Signal</keyword>
<name>A0AAD7ML64_9AGAR</name>
<evidence type="ECO:0000313" key="3">
    <source>
        <dbReference type="Proteomes" id="UP001215598"/>
    </source>
</evidence>
<feature type="signal peptide" evidence="1">
    <location>
        <begin position="1"/>
        <end position="20"/>
    </location>
</feature>
<feature type="non-terminal residue" evidence="2">
    <location>
        <position position="1"/>
    </location>
</feature>
<keyword evidence="3" id="KW-1185">Reference proteome</keyword>
<proteinExistence type="predicted"/>
<reference evidence="2" key="1">
    <citation type="submission" date="2023-03" db="EMBL/GenBank/DDBJ databases">
        <title>Massive genome expansion in bonnet fungi (Mycena s.s.) driven by repeated elements and novel gene families across ecological guilds.</title>
        <authorList>
            <consortium name="Lawrence Berkeley National Laboratory"/>
            <person name="Harder C.B."/>
            <person name="Miyauchi S."/>
            <person name="Viragh M."/>
            <person name="Kuo A."/>
            <person name="Thoen E."/>
            <person name="Andreopoulos B."/>
            <person name="Lu D."/>
            <person name="Skrede I."/>
            <person name="Drula E."/>
            <person name="Henrissat B."/>
            <person name="Morin E."/>
            <person name="Kohler A."/>
            <person name="Barry K."/>
            <person name="LaButti K."/>
            <person name="Morin E."/>
            <person name="Salamov A."/>
            <person name="Lipzen A."/>
            <person name="Mereny Z."/>
            <person name="Hegedus B."/>
            <person name="Baldrian P."/>
            <person name="Stursova M."/>
            <person name="Weitz H."/>
            <person name="Taylor A."/>
            <person name="Grigoriev I.V."/>
            <person name="Nagy L.G."/>
            <person name="Martin F."/>
            <person name="Kauserud H."/>
        </authorList>
    </citation>
    <scope>NUCLEOTIDE SEQUENCE</scope>
    <source>
        <strain evidence="2">CBHHK182m</strain>
    </source>
</reference>
<evidence type="ECO:0000256" key="1">
    <source>
        <dbReference type="SAM" id="SignalP"/>
    </source>
</evidence>